<dbReference type="SMART" id="SM00257">
    <property type="entry name" value="LysM"/>
    <property type="match status" value="2"/>
</dbReference>
<evidence type="ECO:0000259" key="1">
    <source>
        <dbReference type="PROSITE" id="PS51782"/>
    </source>
</evidence>
<feature type="domain" description="LysM" evidence="1">
    <location>
        <begin position="130"/>
        <end position="173"/>
    </location>
</feature>
<comment type="caution">
    <text evidence="2">The sequence shown here is derived from an EMBL/GenBank/DDBJ whole genome shotgun (WGS) entry which is preliminary data.</text>
</comment>
<dbReference type="PANTHER" id="PTHR21666">
    <property type="entry name" value="PEPTIDASE-RELATED"/>
    <property type="match status" value="1"/>
</dbReference>
<dbReference type="SUPFAM" id="SSF51261">
    <property type="entry name" value="Duplicated hybrid motif"/>
    <property type="match status" value="1"/>
</dbReference>
<proteinExistence type="predicted"/>
<dbReference type="CDD" id="cd00118">
    <property type="entry name" value="LysM"/>
    <property type="match status" value="2"/>
</dbReference>
<dbReference type="EMBL" id="MHLU01000029">
    <property type="protein sequence ID" value="OGZ20159.1"/>
    <property type="molecule type" value="Genomic_DNA"/>
</dbReference>
<evidence type="ECO:0000313" key="3">
    <source>
        <dbReference type="Proteomes" id="UP000178106"/>
    </source>
</evidence>
<dbReference type="Pfam" id="PF01551">
    <property type="entry name" value="Peptidase_M23"/>
    <property type="match status" value="1"/>
</dbReference>
<dbReference type="Gene3D" id="3.10.350.10">
    <property type="entry name" value="LysM domain"/>
    <property type="match status" value="2"/>
</dbReference>
<dbReference type="InterPro" id="IPR050570">
    <property type="entry name" value="Cell_wall_metabolism_enzyme"/>
</dbReference>
<dbReference type="Proteomes" id="UP000178106">
    <property type="component" value="Unassembled WGS sequence"/>
</dbReference>
<dbReference type="InterPro" id="IPR011055">
    <property type="entry name" value="Dup_hybrid_motif"/>
</dbReference>
<evidence type="ECO:0000313" key="2">
    <source>
        <dbReference type="EMBL" id="OGZ20159.1"/>
    </source>
</evidence>
<accession>A0A1G2E3B5</accession>
<dbReference type="InterPro" id="IPR016047">
    <property type="entry name" value="M23ase_b-sheet_dom"/>
</dbReference>
<dbReference type="InterPro" id="IPR036779">
    <property type="entry name" value="LysM_dom_sf"/>
</dbReference>
<dbReference type="AlphaFoldDB" id="A0A1G2E3B5"/>
<dbReference type="PROSITE" id="PS51782">
    <property type="entry name" value="LYSM"/>
    <property type="match status" value="2"/>
</dbReference>
<dbReference type="Gene3D" id="2.70.70.10">
    <property type="entry name" value="Glucose Permease (Domain IIA)"/>
    <property type="match status" value="1"/>
</dbReference>
<dbReference type="Pfam" id="PF01476">
    <property type="entry name" value="LysM"/>
    <property type="match status" value="2"/>
</dbReference>
<dbReference type="PANTHER" id="PTHR21666:SF270">
    <property type="entry name" value="MUREIN HYDROLASE ACTIVATOR ENVC"/>
    <property type="match status" value="1"/>
</dbReference>
<dbReference type="InterPro" id="IPR018392">
    <property type="entry name" value="LysM"/>
</dbReference>
<feature type="domain" description="LysM" evidence="1">
    <location>
        <begin position="80"/>
        <end position="124"/>
    </location>
</feature>
<reference evidence="2 3" key="1">
    <citation type="journal article" date="2016" name="Nat. Commun.">
        <title>Thousands of microbial genomes shed light on interconnected biogeochemical processes in an aquifer system.</title>
        <authorList>
            <person name="Anantharaman K."/>
            <person name="Brown C.T."/>
            <person name="Hug L.A."/>
            <person name="Sharon I."/>
            <person name="Castelle C.J."/>
            <person name="Probst A.J."/>
            <person name="Thomas B.C."/>
            <person name="Singh A."/>
            <person name="Wilkins M.J."/>
            <person name="Karaoz U."/>
            <person name="Brodie E.L."/>
            <person name="Williams K.H."/>
            <person name="Hubbard S.S."/>
            <person name="Banfield J.F."/>
        </authorList>
    </citation>
    <scope>NUCLEOTIDE SEQUENCE [LARGE SCALE GENOMIC DNA]</scope>
</reference>
<sequence length="315" mass="33090">MEAGFFSFFGDIFTKVNIEEKTINSQNVSLLAVAVGSDFASRDALSEVNTVGGSALLPDVGPAGGLADVSEDDYDNGQISVYVVREGDSLVSIAKMFNVSVSTLLWANNMNKGDKLTIGQTLAVLPVSGVQHIVKKGDTVDGIAKRYKGDPDEIRSYNGLAGNTLAIDSVIIVPDGEIESAPPKTVRPATSKLKGAGGPTYDGYYQAPLAQYRKTQGLHGYNGIDFGAYVGAPIMAAASGDVILARQGGYNGGYGNYVVIKHGNGTQTLYAHMLSVAVSSGQHVVQGQVIGYLGNTGRSTGPHLHFEIRGARNPF</sequence>
<protein>
    <recommendedName>
        <fullName evidence="1">LysM domain-containing protein</fullName>
    </recommendedName>
</protein>
<gene>
    <name evidence="2" type="ORF">A2494_02705</name>
</gene>
<dbReference type="GO" id="GO:0004222">
    <property type="term" value="F:metalloendopeptidase activity"/>
    <property type="evidence" value="ECO:0007669"/>
    <property type="project" value="TreeGrafter"/>
</dbReference>
<dbReference type="CDD" id="cd12797">
    <property type="entry name" value="M23_peptidase"/>
    <property type="match status" value="1"/>
</dbReference>
<organism evidence="2 3">
    <name type="scientific">Candidatus Lloydbacteria bacterium RIFOXYC12_FULL_46_25</name>
    <dbReference type="NCBI Taxonomy" id="1798670"/>
    <lineage>
        <taxon>Bacteria</taxon>
        <taxon>Candidatus Lloydiibacteriota</taxon>
    </lineage>
</organism>
<name>A0A1G2E3B5_9BACT</name>